<proteinExistence type="predicted"/>
<protein>
    <submittedName>
        <fullName evidence="1">Uncharacterized protein</fullName>
    </submittedName>
</protein>
<reference evidence="1 2" key="1">
    <citation type="submission" date="2018-06" db="EMBL/GenBank/DDBJ databases">
        <authorList>
            <consortium name="Pathogen Informatics"/>
            <person name="Doyle S."/>
        </authorList>
    </citation>
    <scope>NUCLEOTIDE SEQUENCE [LARGE SCALE GENOMIC DNA]</scope>
    <source>
        <strain evidence="1 2">NCTC13100</strain>
    </source>
</reference>
<accession>A0A379DGQ2</accession>
<gene>
    <name evidence="1" type="ORF">NCTC13100_00438</name>
</gene>
<organism evidence="1 2">
    <name type="scientific">Porphyromonas macacae</name>
    <dbReference type="NCBI Taxonomy" id="28115"/>
    <lineage>
        <taxon>Bacteria</taxon>
        <taxon>Pseudomonadati</taxon>
        <taxon>Bacteroidota</taxon>
        <taxon>Bacteroidia</taxon>
        <taxon>Bacteroidales</taxon>
        <taxon>Porphyromonadaceae</taxon>
        <taxon>Porphyromonas</taxon>
    </lineage>
</organism>
<dbReference type="AlphaFoldDB" id="A0A379DGQ2"/>
<evidence type="ECO:0000313" key="1">
    <source>
        <dbReference type="EMBL" id="SUB77322.1"/>
    </source>
</evidence>
<dbReference type="EMBL" id="UGTI01000001">
    <property type="protein sequence ID" value="SUB77322.1"/>
    <property type="molecule type" value="Genomic_DNA"/>
</dbReference>
<evidence type="ECO:0000313" key="2">
    <source>
        <dbReference type="Proteomes" id="UP000254263"/>
    </source>
</evidence>
<name>A0A379DGQ2_9PORP</name>
<sequence length="53" mass="6353">MEPDKQTTRFSKHEINLITLYHPAFSYTPPSNKTTLKRKKGYLKKRGSLYFYQ</sequence>
<dbReference type="Proteomes" id="UP000254263">
    <property type="component" value="Unassembled WGS sequence"/>
</dbReference>